<organism evidence="8 9">
    <name type="scientific">Bodo saltans</name>
    <name type="common">Flagellated protozoan</name>
    <dbReference type="NCBI Taxonomy" id="75058"/>
    <lineage>
        <taxon>Eukaryota</taxon>
        <taxon>Discoba</taxon>
        <taxon>Euglenozoa</taxon>
        <taxon>Kinetoplastea</taxon>
        <taxon>Metakinetoplastina</taxon>
        <taxon>Eubodonida</taxon>
        <taxon>Bodonidae</taxon>
        <taxon>Bodo</taxon>
    </lineage>
</organism>
<dbReference type="PANTHER" id="PTHR30506:SF3">
    <property type="entry name" value="UPF0126 INNER MEMBRANE PROTEIN YADS-RELATED"/>
    <property type="match status" value="1"/>
</dbReference>
<feature type="transmembrane region" description="Helical" evidence="6">
    <location>
        <begin position="41"/>
        <end position="72"/>
    </location>
</feature>
<proteinExistence type="predicted"/>
<dbReference type="VEuPathDB" id="TriTrypDB:BSAL_35745"/>
<keyword evidence="3 6" id="KW-0812">Transmembrane</keyword>
<dbReference type="Proteomes" id="UP000051952">
    <property type="component" value="Unassembled WGS sequence"/>
</dbReference>
<sequence length="241" mass="25672">MIRRTVIRRNVHGLGFEGMPRYPNLSVLGALRGLDYAGTMIFAVSGSILASMYGMDGLGCVVVGCITALGGGTIRDVIWGKSPAFWLDETEYLYMSIAAAAAAFWFCYYEEPGKQLLEFVVFWGDTLGIGAFAVIGTMYAVRMGFGIIITLVCCCITCTGGGVIRDTLVKRPVRVMHNLEEVYAEAAVSGGAAYLLARGAGLPLQVRVLVGAGTTIALRILATKYNIKNVSVPAVIGPLKA</sequence>
<evidence type="ECO:0000256" key="4">
    <source>
        <dbReference type="ARBA" id="ARBA00022989"/>
    </source>
</evidence>
<dbReference type="EMBL" id="CYKH01002009">
    <property type="protein sequence ID" value="CUG92145.1"/>
    <property type="molecule type" value="Genomic_DNA"/>
</dbReference>
<evidence type="ECO:0000313" key="8">
    <source>
        <dbReference type="EMBL" id="CUG92145.1"/>
    </source>
</evidence>
<dbReference type="PANTHER" id="PTHR30506">
    <property type="entry name" value="INNER MEMBRANE PROTEIN"/>
    <property type="match status" value="1"/>
</dbReference>
<evidence type="ECO:0000256" key="6">
    <source>
        <dbReference type="SAM" id="Phobius"/>
    </source>
</evidence>
<feature type="transmembrane region" description="Helical" evidence="6">
    <location>
        <begin position="116"/>
        <end position="139"/>
    </location>
</feature>
<evidence type="ECO:0000259" key="7">
    <source>
        <dbReference type="Pfam" id="PF03458"/>
    </source>
</evidence>
<keyword evidence="2" id="KW-1003">Cell membrane</keyword>
<dbReference type="InterPro" id="IPR005115">
    <property type="entry name" value="Gly_transporter"/>
</dbReference>
<dbReference type="OrthoDB" id="67004at2759"/>
<protein>
    <recommendedName>
        <fullName evidence="7">Glycine transporter domain-containing protein</fullName>
    </recommendedName>
</protein>
<feature type="domain" description="Glycine transporter" evidence="7">
    <location>
        <begin position="123"/>
        <end position="197"/>
    </location>
</feature>
<feature type="domain" description="Glycine transporter" evidence="7">
    <location>
        <begin position="34"/>
        <end position="106"/>
    </location>
</feature>
<evidence type="ECO:0000313" key="9">
    <source>
        <dbReference type="Proteomes" id="UP000051952"/>
    </source>
</evidence>
<name>A0A0S4JKV7_BODSA</name>
<reference evidence="9" key="1">
    <citation type="submission" date="2015-09" db="EMBL/GenBank/DDBJ databases">
        <authorList>
            <consortium name="Pathogen Informatics"/>
        </authorList>
    </citation>
    <scope>NUCLEOTIDE SEQUENCE [LARGE SCALE GENOMIC DNA]</scope>
    <source>
        <strain evidence="9">Lake Konstanz</strain>
    </source>
</reference>
<feature type="transmembrane region" description="Helical" evidence="6">
    <location>
        <begin position="145"/>
        <end position="164"/>
    </location>
</feature>
<dbReference type="OMA" id="MPKFDYQ"/>
<keyword evidence="4 6" id="KW-1133">Transmembrane helix</keyword>
<dbReference type="GO" id="GO:0005886">
    <property type="term" value="C:plasma membrane"/>
    <property type="evidence" value="ECO:0007669"/>
    <property type="project" value="UniProtKB-SubCell"/>
</dbReference>
<gene>
    <name evidence="8" type="ORF">BSAL_35745</name>
</gene>
<evidence type="ECO:0000256" key="1">
    <source>
        <dbReference type="ARBA" id="ARBA00004651"/>
    </source>
</evidence>
<accession>A0A0S4JKV7</accession>
<keyword evidence="5 6" id="KW-0472">Membrane</keyword>
<evidence type="ECO:0000256" key="3">
    <source>
        <dbReference type="ARBA" id="ARBA00022692"/>
    </source>
</evidence>
<evidence type="ECO:0000256" key="2">
    <source>
        <dbReference type="ARBA" id="ARBA00022475"/>
    </source>
</evidence>
<dbReference type="Pfam" id="PF03458">
    <property type="entry name" value="Gly_transporter"/>
    <property type="match status" value="2"/>
</dbReference>
<feature type="transmembrane region" description="Helical" evidence="6">
    <location>
        <begin position="92"/>
        <end position="109"/>
    </location>
</feature>
<comment type="subcellular location">
    <subcellularLocation>
        <location evidence="1">Cell membrane</location>
        <topology evidence="1">Multi-pass membrane protein</topology>
    </subcellularLocation>
</comment>
<keyword evidence="9" id="KW-1185">Reference proteome</keyword>
<evidence type="ECO:0000256" key="5">
    <source>
        <dbReference type="ARBA" id="ARBA00023136"/>
    </source>
</evidence>
<dbReference type="AlphaFoldDB" id="A0A0S4JKV7"/>